<proteinExistence type="predicted"/>
<evidence type="ECO:0000313" key="1">
    <source>
        <dbReference type="EMBL" id="CAH2096531.1"/>
    </source>
</evidence>
<sequence length="76" mass="8801">MYETHIPSVLIDFGKDDVHLIQPKSVRFPAKYSNGTAERRMFTILLCWTSTVHKMLGFKHKERASSVEFLSLLPLH</sequence>
<comment type="caution">
    <text evidence="1">The sequence shown here is derived from an EMBL/GenBank/DDBJ whole genome shotgun (WGS) entry which is preliminary data.</text>
</comment>
<dbReference type="AlphaFoldDB" id="A0AAU9UF48"/>
<keyword evidence="2" id="KW-1185">Reference proteome</keyword>
<protein>
    <submittedName>
        <fullName evidence="1">Uncharacterized protein</fullName>
    </submittedName>
</protein>
<gene>
    <name evidence="1" type="ORF">EEDITHA_LOCUS11863</name>
</gene>
<evidence type="ECO:0000313" key="2">
    <source>
        <dbReference type="Proteomes" id="UP001153954"/>
    </source>
</evidence>
<dbReference type="EMBL" id="CAKOGL010000016">
    <property type="protein sequence ID" value="CAH2096531.1"/>
    <property type="molecule type" value="Genomic_DNA"/>
</dbReference>
<reference evidence="1" key="1">
    <citation type="submission" date="2022-03" db="EMBL/GenBank/DDBJ databases">
        <authorList>
            <person name="Tunstrom K."/>
        </authorList>
    </citation>
    <scope>NUCLEOTIDE SEQUENCE</scope>
</reference>
<organism evidence="1 2">
    <name type="scientific">Euphydryas editha</name>
    <name type="common">Edith's checkerspot</name>
    <dbReference type="NCBI Taxonomy" id="104508"/>
    <lineage>
        <taxon>Eukaryota</taxon>
        <taxon>Metazoa</taxon>
        <taxon>Ecdysozoa</taxon>
        <taxon>Arthropoda</taxon>
        <taxon>Hexapoda</taxon>
        <taxon>Insecta</taxon>
        <taxon>Pterygota</taxon>
        <taxon>Neoptera</taxon>
        <taxon>Endopterygota</taxon>
        <taxon>Lepidoptera</taxon>
        <taxon>Glossata</taxon>
        <taxon>Ditrysia</taxon>
        <taxon>Papilionoidea</taxon>
        <taxon>Nymphalidae</taxon>
        <taxon>Nymphalinae</taxon>
        <taxon>Euphydryas</taxon>
    </lineage>
</organism>
<name>A0AAU9UF48_EUPED</name>
<accession>A0AAU9UF48</accession>
<dbReference type="Proteomes" id="UP001153954">
    <property type="component" value="Unassembled WGS sequence"/>
</dbReference>